<organism evidence="1 2">
    <name type="scientific">Paracidobacterium acidisoli</name>
    <dbReference type="NCBI Taxonomy" id="2303751"/>
    <lineage>
        <taxon>Bacteria</taxon>
        <taxon>Pseudomonadati</taxon>
        <taxon>Acidobacteriota</taxon>
        <taxon>Terriglobia</taxon>
        <taxon>Terriglobales</taxon>
        <taxon>Acidobacteriaceae</taxon>
        <taxon>Paracidobacterium</taxon>
    </lineage>
</organism>
<dbReference type="Gene3D" id="3.40.50.300">
    <property type="entry name" value="P-loop containing nucleotide triphosphate hydrolases"/>
    <property type="match status" value="1"/>
</dbReference>
<dbReference type="RefSeq" id="WP_117297883.1">
    <property type="nucleotide sequence ID" value="NZ_QVQT02000001.1"/>
</dbReference>
<dbReference type="OrthoDB" id="1326940at2"/>
<dbReference type="Pfam" id="PF13671">
    <property type="entry name" value="AAA_33"/>
    <property type="match status" value="1"/>
</dbReference>
<protein>
    <submittedName>
        <fullName evidence="1">Uncharacterized protein</fullName>
    </submittedName>
</protein>
<dbReference type="SUPFAM" id="SSF52540">
    <property type="entry name" value="P-loop containing nucleoside triphosphate hydrolases"/>
    <property type="match status" value="1"/>
</dbReference>
<dbReference type="AlphaFoldDB" id="A0A372IUJ7"/>
<name>A0A372IUJ7_9BACT</name>
<keyword evidence="2" id="KW-1185">Reference proteome</keyword>
<proteinExistence type="predicted"/>
<gene>
    <name evidence="1" type="ORF">D0Y96_03305</name>
</gene>
<dbReference type="InterPro" id="IPR027417">
    <property type="entry name" value="P-loop_NTPase"/>
</dbReference>
<dbReference type="EMBL" id="QVQT01000001">
    <property type="protein sequence ID" value="RFU18588.1"/>
    <property type="molecule type" value="Genomic_DNA"/>
</dbReference>
<accession>A0A372IUJ7</accession>
<sequence>MSVVMLSGPIGSGKTTVARELVAISPAPLCYLEGDTLWPMFAKPHAGPRHERFRLLMRSMTAASVPLTRGGYEVLLDFSFPLDFLETARKILKEIPLDFVVLRPSLEVCEQRAAARAEGAISDYRAYRDFYAMFEGSARHEICDDEADAAALARRIREGIDRGDFRVKG</sequence>
<reference evidence="1 2" key="1">
    <citation type="submission" date="2018-08" db="EMBL/GenBank/DDBJ databases">
        <title>Acidipila sp. 4G-K13, an acidobacterium isolated from forest soil.</title>
        <authorList>
            <person name="Gao Z.-H."/>
            <person name="Qiu L.-H."/>
        </authorList>
    </citation>
    <scope>NUCLEOTIDE SEQUENCE [LARGE SCALE GENOMIC DNA]</scope>
    <source>
        <strain evidence="1 2">4G-K13</strain>
    </source>
</reference>
<evidence type="ECO:0000313" key="1">
    <source>
        <dbReference type="EMBL" id="RFU18588.1"/>
    </source>
</evidence>
<comment type="caution">
    <text evidence="1">The sequence shown here is derived from an EMBL/GenBank/DDBJ whole genome shotgun (WGS) entry which is preliminary data.</text>
</comment>
<evidence type="ECO:0000313" key="2">
    <source>
        <dbReference type="Proteomes" id="UP000264702"/>
    </source>
</evidence>
<dbReference type="Proteomes" id="UP000264702">
    <property type="component" value="Unassembled WGS sequence"/>
</dbReference>